<keyword evidence="3" id="KW-1185">Reference proteome</keyword>
<accession>A0ABY1H4V0</accession>
<dbReference type="Proteomes" id="UP000182665">
    <property type="component" value="Unassembled WGS sequence"/>
</dbReference>
<feature type="coiled-coil region" evidence="1">
    <location>
        <begin position="10"/>
        <end position="37"/>
    </location>
</feature>
<evidence type="ECO:0008006" key="4">
    <source>
        <dbReference type="Google" id="ProtNLM"/>
    </source>
</evidence>
<comment type="caution">
    <text evidence="2">The sequence shown here is derived from an EMBL/GenBank/DDBJ whole genome shotgun (WGS) entry which is preliminary data.</text>
</comment>
<protein>
    <recommendedName>
        <fullName evidence="4">Phage protein</fullName>
    </recommendedName>
</protein>
<dbReference type="RefSeq" id="WP_046467472.1">
    <property type="nucleotide sequence ID" value="NZ_FPKT01000009.1"/>
</dbReference>
<evidence type="ECO:0000313" key="3">
    <source>
        <dbReference type="Proteomes" id="UP000182665"/>
    </source>
</evidence>
<reference evidence="2 3" key="1">
    <citation type="submission" date="2016-11" db="EMBL/GenBank/DDBJ databases">
        <authorList>
            <person name="Varghese N."/>
            <person name="Submissions S."/>
        </authorList>
    </citation>
    <scope>NUCLEOTIDE SEQUENCE [LARGE SCALE GENOMIC DNA]</scope>
    <source>
        <strain evidence="2 3">NFIX07</strain>
    </source>
</reference>
<proteinExistence type="predicted"/>
<name>A0ABY1H4V0_9STAP</name>
<organism evidence="2 3">
    <name type="scientific">Staphylococcus pasteuri</name>
    <dbReference type="NCBI Taxonomy" id="45972"/>
    <lineage>
        <taxon>Bacteria</taxon>
        <taxon>Bacillati</taxon>
        <taxon>Bacillota</taxon>
        <taxon>Bacilli</taxon>
        <taxon>Bacillales</taxon>
        <taxon>Staphylococcaceae</taxon>
        <taxon>Staphylococcus</taxon>
    </lineage>
</organism>
<evidence type="ECO:0000256" key="1">
    <source>
        <dbReference type="SAM" id="Coils"/>
    </source>
</evidence>
<evidence type="ECO:0000313" key="2">
    <source>
        <dbReference type="EMBL" id="SFZ78590.1"/>
    </source>
</evidence>
<sequence length="68" mass="7907">MTITLSQDTYDAMLDYLNKLRERNVALERKAQAFDEIALTVLSEDNDVIKNMNNTVTKMVINNLEREE</sequence>
<dbReference type="EMBL" id="FPKT01000009">
    <property type="protein sequence ID" value="SFZ78590.1"/>
    <property type="molecule type" value="Genomic_DNA"/>
</dbReference>
<keyword evidence="1" id="KW-0175">Coiled coil</keyword>
<gene>
    <name evidence="2" type="ORF">SAMN03097721_02323</name>
</gene>